<reference evidence="2 3" key="1">
    <citation type="journal article" date="2019" name="Environ. Microbiol.">
        <title>Species interactions and distinct microbial communities in high Arctic permafrost affected cryosols are associated with the CH4 and CO2 gas fluxes.</title>
        <authorList>
            <person name="Altshuler I."/>
            <person name="Hamel J."/>
            <person name="Turney S."/>
            <person name="Magnuson E."/>
            <person name="Levesque R."/>
            <person name="Greer C."/>
            <person name="Whyte L.G."/>
        </authorList>
    </citation>
    <scope>NUCLEOTIDE SEQUENCE [LARGE SCALE GENOMIC DNA]</scope>
    <source>
        <strain evidence="2 3">S5.20</strain>
    </source>
</reference>
<keyword evidence="3" id="KW-1185">Reference proteome</keyword>
<evidence type="ECO:0000313" key="3">
    <source>
        <dbReference type="Proteomes" id="UP000320095"/>
    </source>
</evidence>
<accession>A0A502EFV1</accession>
<protein>
    <submittedName>
        <fullName evidence="2">Uncharacterized protein</fullName>
    </submittedName>
</protein>
<name>A0A502EFV1_9MYCO</name>
<feature type="chain" id="PRO_5021492452" evidence="1">
    <location>
        <begin position="35"/>
        <end position="106"/>
    </location>
</feature>
<dbReference type="Proteomes" id="UP000320095">
    <property type="component" value="Unassembled WGS sequence"/>
</dbReference>
<dbReference type="RefSeq" id="WP_140690116.1">
    <property type="nucleotide sequence ID" value="NZ_RCZG01000003.1"/>
</dbReference>
<feature type="signal peptide" evidence="1">
    <location>
        <begin position="1"/>
        <end position="34"/>
    </location>
</feature>
<dbReference type="EMBL" id="RCZG01000003">
    <property type="protein sequence ID" value="TPG35211.1"/>
    <property type="molecule type" value="Genomic_DNA"/>
</dbReference>
<proteinExistence type="predicted"/>
<evidence type="ECO:0000313" key="2">
    <source>
        <dbReference type="EMBL" id="TPG35211.1"/>
    </source>
</evidence>
<dbReference type="AlphaFoldDB" id="A0A502EFV1"/>
<dbReference type="OrthoDB" id="4641563at2"/>
<organism evidence="2 3">
    <name type="scientific">Mycolicibacterium hodleri</name>
    <dbReference type="NCBI Taxonomy" id="49897"/>
    <lineage>
        <taxon>Bacteria</taxon>
        <taxon>Bacillati</taxon>
        <taxon>Actinomycetota</taxon>
        <taxon>Actinomycetes</taxon>
        <taxon>Mycobacteriales</taxon>
        <taxon>Mycobacteriaceae</taxon>
        <taxon>Mycolicibacterium</taxon>
    </lineage>
</organism>
<gene>
    <name evidence="2" type="ORF">EAH80_10700</name>
</gene>
<sequence length="106" mass="11089">MNTSLTTLRRLTTVALGAGAVAIGALAMGAPANADTFQHSCETNPGAYAAGAVKGVFSTQRSGLDLEQICKVYDANGKHLGTMYSPIYGFFKPVRQIPTAPVLSNR</sequence>
<keyword evidence="1" id="KW-0732">Signal</keyword>
<evidence type="ECO:0000256" key="1">
    <source>
        <dbReference type="SAM" id="SignalP"/>
    </source>
</evidence>
<comment type="caution">
    <text evidence="2">The sequence shown here is derived from an EMBL/GenBank/DDBJ whole genome shotgun (WGS) entry which is preliminary data.</text>
</comment>